<evidence type="ECO:0008006" key="4">
    <source>
        <dbReference type="Google" id="ProtNLM"/>
    </source>
</evidence>
<evidence type="ECO:0000313" key="3">
    <source>
        <dbReference type="Proteomes" id="UP001219605"/>
    </source>
</evidence>
<name>A0ABY7ZKH7_9ACTN</name>
<feature type="compositionally biased region" description="Pro residues" evidence="1">
    <location>
        <begin position="132"/>
        <end position="143"/>
    </location>
</feature>
<evidence type="ECO:0000313" key="2">
    <source>
        <dbReference type="EMBL" id="WDZ83387.1"/>
    </source>
</evidence>
<reference evidence="2 3" key="1">
    <citation type="submission" date="2023-02" db="EMBL/GenBank/DDBJ databases">
        <authorList>
            <person name="Mo P."/>
        </authorList>
    </citation>
    <scope>NUCLEOTIDE SEQUENCE [LARGE SCALE GENOMIC DNA]</scope>
    <source>
        <strain evidence="2 3">HUAS 3</strain>
    </source>
</reference>
<dbReference type="EMBL" id="CP118615">
    <property type="protein sequence ID" value="WDZ83387.1"/>
    <property type="molecule type" value="Genomic_DNA"/>
</dbReference>
<dbReference type="SUPFAM" id="SSF52540">
    <property type="entry name" value="P-loop containing nucleoside triphosphate hydrolases"/>
    <property type="match status" value="2"/>
</dbReference>
<dbReference type="Proteomes" id="UP001219605">
    <property type="component" value="Chromosome"/>
</dbReference>
<protein>
    <recommendedName>
        <fullName evidence="4">AAA+ ATPase domain-containing protein</fullName>
    </recommendedName>
</protein>
<feature type="region of interest" description="Disordered" evidence="1">
    <location>
        <begin position="115"/>
        <end position="162"/>
    </location>
</feature>
<sequence>MTPLIAWPRRVEVGRDYLVTVDLSFPPDQWPYQDEELSLGCLLEGAGQFVVESYGETSMILHRFGGTYGPVRFVVRATATDREQTDGALWLTLVTAGGVPTTPIRLPVSLTRVPVDPLVDGGDDPADETETPAPPLAPPPTAAPEPSEETRPTMSGTNPFATPMTLRPLAPLDPLRYPYHLSCYVPVGDTEVAFDQFRTTIGAPEDLRLDGRMVVVSGPGGCGKTSLINRCAQWLTEGSGTGDLHPVVLDLRRVGQPRQPTAERMAEVWDYALYSLESQRLLVGEPDALRGRTAAYSLLRSILVPDVLVVALLPPMELPAEMVRYARQPTPQVVFFMENSSDQRHTLGRDAATPPIDLAVRGVTEREAERFVHERLGQTAEPLPRIAPGVIAQYVSLRKHVSVGELQRLLFGVYQEALEAAVPPDEITFDHLARYFLRVANALPDDPR</sequence>
<keyword evidence="3" id="KW-1185">Reference proteome</keyword>
<dbReference type="InterPro" id="IPR027417">
    <property type="entry name" value="P-loop_NTPase"/>
</dbReference>
<proteinExistence type="predicted"/>
<dbReference type="RefSeq" id="WP_275029877.1">
    <property type="nucleotide sequence ID" value="NZ_CP118615.1"/>
</dbReference>
<evidence type="ECO:0000256" key="1">
    <source>
        <dbReference type="SAM" id="MobiDB-lite"/>
    </source>
</evidence>
<organism evidence="2 3">
    <name type="scientific">Micromonospora cathayae</name>
    <dbReference type="NCBI Taxonomy" id="3028804"/>
    <lineage>
        <taxon>Bacteria</taxon>
        <taxon>Bacillati</taxon>
        <taxon>Actinomycetota</taxon>
        <taxon>Actinomycetes</taxon>
        <taxon>Micromonosporales</taxon>
        <taxon>Micromonosporaceae</taxon>
        <taxon>Micromonospora</taxon>
    </lineage>
</organism>
<feature type="compositionally biased region" description="Acidic residues" evidence="1">
    <location>
        <begin position="121"/>
        <end position="130"/>
    </location>
</feature>
<gene>
    <name evidence="2" type="ORF">PVK37_23405</name>
</gene>
<accession>A0ABY7ZKH7</accession>